<dbReference type="Proteomes" id="UP000646827">
    <property type="component" value="Unassembled WGS sequence"/>
</dbReference>
<dbReference type="AlphaFoldDB" id="A0A8H7S0G9"/>
<organism evidence="3 4">
    <name type="scientific">Circinella minor</name>
    <dbReference type="NCBI Taxonomy" id="1195481"/>
    <lineage>
        <taxon>Eukaryota</taxon>
        <taxon>Fungi</taxon>
        <taxon>Fungi incertae sedis</taxon>
        <taxon>Mucoromycota</taxon>
        <taxon>Mucoromycotina</taxon>
        <taxon>Mucoromycetes</taxon>
        <taxon>Mucorales</taxon>
        <taxon>Lichtheimiaceae</taxon>
        <taxon>Circinella</taxon>
    </lineage>
</organism>
<feature type="compositionally biased region" description="Polar residues" evidence="1">
    <location>
        <begin position="183"/>
        <end position="217"/>
    </location>
</feature>
<feature type="region of interest" description="Disordered" evidence="1">
    <location>
        <begin position="181"/>
        <end position="273"/>
    </location>
</feature>
<dbReference type="OrthoDB" id="2293322at2759"/>
<name>A0A8H7S0G9_9FUNG</name>
<proteinExistence type="predicted"/>
<evidence type="ECO:0000313" key="4">
    <source>
        <dbReference type="Proteomes" id="UP000646827"/>
    </source>
</evidence>
<reference evidence="3 4" key="1">
    <citation type="submission" date="2020-12" db="EMBL/GenBank/DDBJ databases">
        <title>Metabolic potential, ecology and presence of endohyphal bacteria is reflected in genomic diversity of Mucoromycotina.</title>
        <authorList>
            <person name="Muszewska A."/>
            <person name="Okrasinska A."/>
            <person name="Steczkiewicz K."/>
            <person name="Drgas O."/>
            <person name="Orlowska M."/>
            <person name="Perlinska-Lenart U."/>
            <person name="Aleksandrzak-Piekarczyk T."/>
            <person name="Szatraj K."/>
            <person name="Zielenkiewicz U."/>
            <person name="Pilsyk S."/>
            <person name="Malc E."/>
            <person name="Mieczkowski P."/>
            <person name="Kruszewska J.S."/>
            <person name="Biernat P."/>
            <person name="Pawlowska J."/>
        </authorList>
    </citation>
    <scope>NUCLEOTIDE SEQUENCE [LARGE SCALE GENOMIC DNA]</scope>
    <source>
        <strain evidence="3 4">CBS 142.35</strain>
    </source>
</reference>
<protein>
    <recommendedName>
        <fullName evidence="2">Myb-like domain-containing protein</fullName>
    </recommendedName>
</protein>
<evidence type="ECO:0000259" key="2">
    <source>
        <dbReference type="PROSITE" id="PS50090"/>
    </source>
</evidence>
<keyword evidence="4" id="KW-1185">Reference proteome</keyword>
<evidence type="ECO:0000256" key="1">
    <source>
        <dbReference type="SAM" id="MobiDB-lite"/>
    </source>
</evidence>
<feature type="compositionally biased region" description="Basic and acidic residues" evidence="1">
    <location>
        <begin position="225"/>
        <end position="234"/>
    </location>
</feature>
<accession>A0A8H7S0G9</accession>
<dbReference type="PROSITE" id="PS50090">
    <property type="entry name" value="MYB_LIKE"/>
    <property type="match status" value="1"/>
</dbReference>
<gene>
    <name evidence="3" type="ORF">INT45_011500</name>
</gene>
<comment type="caution">
    <text evidence="3">The sequence shown here is derived from an EMBL/GenBank/DDBJ whole genome shotgun (WGS) entry which is preliminary data.</text>
</comment>
<dbReference type="EMBL" id="JAEPRB010000139">
    <property type="protein sequence ID" value="KAG2220496.1"/>
    <property type="molecule type" value="Genomic_DNA"/>
</dbReference>
<sequence>MTPWTAKDTKLMIREKKKNPHMAWEKVSQLLGYRHTPSACSRKFIPFAPKMKKPLSLTQRRTICKFRNYVPPVTYAKIAKKLSGISTTECRFYYQKRATAKEIERGIREAKSEQAHLELLKGQQIVPEQKYSNAYTWWTETEQKKLIDLRKQEVAWLKIATELKRTVPACKSKLRRLNGQELKITSSGKDNNTHSQSNDTSVTMTYEDSSYDSGYNSSEDEDEVMKEKEEEQVFKNKKTKKTEKKSTLRNRSTDKKNASITKRRAPNNKKALH</sequence>
<dbReference type="InterPro" id="IPR001005">
    <property type="entry name" value="SANT/Myb"/>
</dbReference>
<feature type="domain" description="Myb-like" evidence="2">
    <location>
        <begin position="138"/>
        <end position="178"/>
    </location>
</feature>
<evidence type="ECO:0000313" key="3">
    <source>
        <dbReference type="EMBL" id="KAG2220496.1"/>
    </source>
</evidence>
<feature type="compositionally biased region" description="Basic residues" evidence="1">
    <location>
        <begin position="261"/>
        <end position="273"/>
    </location>
</feature>